<dbReference type="InterPro" id="IPR050469">
    <property type="entry name" value="Diguanylate_Cyclase"/>
</dbReference>
<dbReference type="GO" id="GO:0019825">
    <property type="term" value="F:oxygen binding"/>
    <property type="evidence" value="ECO:0007669"/>
    <property type="project" value="InterPro"/>
</dbReference>
<evidence type="ECO:0000259" key="5">
    <source>
        <dbReference type="PROSITE" id="PS50887"/>
    </source>
</evidence>
<dbReference type="GO" id="GO:0005886">
    <property type="term" value="C:plasma membrane"/>
    <property type="evidence" value="ECO:0007669"/>
    <property type="project" value="TreeGrafter"/>
</dbReference>
<dbReference type="GO" id="GO:1902201">
    <property type="term" value="P:negative regulation of bacterial-type flagellum-dependent cell motility"/>
    <property type="evidence" value="ECO:0007669"/>
    <property type="project" value="TreeGrafter"/>
</dbReference>
<dbReference type="InterPro" id="IPR012292">
    <property type="entry name" value="Globin/Proto"/>
</dbReference>
<dbReference type="InterPro" id="IPR043128">
    <property type="entry name" value="Rev_trsase/Diguanyl_cyclase"/>
</dbReference>
<reference evidence="6" key="1">
    <citation type="submission" date="2015-04" db="EMBL/GenBank/DDBJ databases">
        <authorList>
            <person name="Syromyatnikov M.Y."/>
            <person name="Popov V.N."/>
        </authorList>
    </citation>
    <scope>NUCLEOTIDE SEQUENCE</scope>
    <source>
        <strain evidence="6">MO-1</strain>
    </source>
</reference>
<dbReference type="EC" id="2.7.7.65" evidence="1"/>
<keyword evidence="6" id="KW-0808">Transferase</keyword>
<dbReference type="InterPro" id="IPR000160">
    <property type="entry name" value="GGDEF_dom"/>
</dbReference>
<evidence type="ECO:0000256" key="1">
    <source>
        <dbReference type="ARBA" id="ARBA00012528"/>
    </source>
</evidence>
<protein>
    <recommendedName>
        <fullName evidence="2">Diguanylate cyclase DosC</fullName>
        <ecNumber evidence="1">2.7.7.65</ecNumber>
    </recommendedName>
    <alternativeName>
        <fullName evidence="3">Direct oxygen-sensing cyclase</fullName>
    </alternativeName>
</protein>
<dbReference type="InterPro" id="IPR044398">
    <property type="entry name" value="Globin-sensor_dom"/>
</dbReference>
<evidence type="ECO:0000313" key="6">
    <source>
        <dbReference type="EMBL" id="CRH05184.1"/>
    </source>
</evidence>
<dbReference type="PANTHER" id="PTHR45138:SF9">
    <property type="entry name" value="DIGUANYLATE CYCLASE DGCM-RELATED"/>
    <property type="match status" value="1"/>
</dbReference>
<sequence>MESKDIQLLRELLTSLDDDVRCLIHGVISPKANQIAQSFYEKMLSHPESARFLTHEKVDTHLKRTMTIWIQQLVSCQDDGQIEPFIHHQIEIGDKHARINIPLVVMTMGTMVLKQALFRLILESDIPGEKMADAIILLDQLIDLSMAVMNRVYISDMMTDAKDQQALKLQSLGIDMALQTEGLRSSLFDWHRQVLGLLMDVELTVEQMPSIRRTNFGLWVLHKGELLFPGSEEIENLKDVVKQIDESFKAAFKIRSDGWTETMRDHLHEIDHQVTRATTVLDTMTQRTMAMEGGRDPLTKLFNRRFLRTILQREVRSSINSEEQFAIMLIDLDHFKQINDQHGHDAGDAVLRQLAEILVSTIRAGDFAFRYGGEEFLVVINAVKLPTAEMVAEKIRATIASHPFAIGSDTPLHVTASIGVALYDGHPDYHEVISQSDTAVYQAKNSGRNQVVFYQKPSQ</sequence>
<dbReference type="AlphaFoldDB" id="A0A1S7LGG5"/>
<dbReference type="Pfam" id="PF00990">
    <property type="entry name" value="GGDEF"/>
    <property type="match status" value="1"/>
</dbReference>
<dbReference type="PROSITE" id="PS50887">
    <property type="entry name" value="GGDEF"/>
    <property type="match status" value="1"/>
</dbReference>
<dbReference type="GO" id="GO:0020037">
    <property type="term" value="F:heme binding"/>
    <property type="evidence" value="ECO:0007669"/>
    <property type="project" value="InterPro"/>
</dbReference>
<comment type="catalytic activity">
    <reaction evidence="4">
        <text>2 GTP = 3',3'-c-di-GMP + 2 diphosphate</text>
        <dbReference type="Rhea" id="RHEA:24898"/>
        <dbReference type="ChEBI" id="CHEBI:33019"/>
        <dbReference type="ChEBI" id="CHEBI:37565"/>
        <dbReference type="ChEBI" id="CHEBI:58805"/>
        <dbReference type="EC" id="2.7.7.65"/>
    </reaction>
</comment>
<dbReference type="GO" id="GO:0043709">
    <property type="term" value="P:cell adhesion involved in single-species biofilm formation"/>
    <property type="evidence" value="ECO:0007669"/>
    <property type="project" value="TreeGrafter"/>
</dbReference>
<dbReference type="EMBL" id="LO017727">
    <property type="protein sequence ID" value="CRH05184.1"/>
    <property type="molecule type" value="Genomic_DNA"/>
</dbReference>
<dbReference type="InterPro" id="IPR029787">
    <property type="entry name" value="Nucleotide_cyclase"/>
</dbReference>
<keyword evidence="6" id="KW-0548">Nucleotidyltransferase</keyword>
<dbReference type="PANTHER" id="PTHR45138">
    <property type="entry name" value="REGULATORY COMPONENTS OF SENSORY TRANSDUCTION SYSTEM"/>
    <property type="match status" value="1"/>
</dbReference>
<dbReference type="GO" id="GO:0052621">
    <property type="term" value="F:diguanylate cyclase activity"/>
    <property type="evidence" value="ECO:0007669"/>
    <property type="project" value="UniProtKB-EC"/>
</dbReference>
<gene>
    <name evidence="6" type="ORF">MAGMO_0986</name>
</gene>
<dbReference type="NCBIfam" id="TIGR00254">
    <property type="entry name" value="GGDEF"/>
    <property type="match status" value="1"/>
</dbReference>
<evidence type="ECO:0000256" key="3">
    <source>
        <dbReference type="ARBA" id="ARBA00029839"/>
    </source>
</evidence>
<dbReference type="InterPro" id="IPR009050">
    <property type="entry name" value="Globin-like_sf"/>
</dbReference>
<evidence type="ECO:0000256" key="2">
    <source>
        <dbReference type="ARBA" id="ARBA00015125"/>
    </source>
</evidence>
<dbReference type="InterPro" id="IPR048442">
    <property type="entry name" value="DosC_2nd"/>
</dbReference>
<dbReference type="Pfam" id="PF11563">
    <property type="entry name" value="Protoglobin"/>
    <property type="match status" value="1"/>
</dbReference>
<dbReference type="SMART" id="SM00267">
    <property type="entry name" value="GGDEF"/>
    <property type="match status" value="1"/>
</dbReference>
<dbReference type="Gene3D" id="3.30.70.270">
    <property type="match status" value="1"/>
</dbReference>
<dbReference type="SUPFAM" id="SSF55073">
    <property type="entry name" value="Nucleotide cyclase"/>
    <property type="match status" value="1"/>
</dbReference>
<accession>A0A1S7LGG5</accession>
<dbReference type="Gene3D" id="1.10.490.10">
    <property type="entry name" value="Globins"/>
    <property type="match status" value="1"/>
</dbReference>
<proteinExistence type="predicted"/>
<name>A0A1S7LGG5_MAGMO</name>
<dbReference type="SUPFAM" id="SSF46458">
    <property type="entry name" value="Globin-like"/>
    <property type="match status" value="1"/>
</dbReference>
<dbReference type="Pfam" id="PF21118">
    <property type="entry name" value="DosC_2nd"/>
    <property type="match status" value="1"/>
</dbReference>
<dbReference type="CDD" id="cd01949">
    <property type="entry name" value="GGDEF"/>
    <property type="match status" value="1"/>
</dbReference>
<feature type="domain" description="GGDEF" evidence="5">
    <location>
        <begin position="323"/>
        <end position="456"/>
    </location>
</feature>
<dbReference type="FunFam" id="3.30.70.270:FF:000001">
    <property type="entry name" value="Diguanylate cyclase domain protein"/>
    <property type="match status" value="1"/>
</dbReference>
<organism evidence="6">
    <name type="scientific">Magnetococcus massalia (strain MO-1)</name>
    <dbReference type="NCBI Taxonomy" id="451514"/>
    <lineage>
        <taxon>Bacteria</taxon>
        <taxon>Pseudomonadati</taxon>
        <taxon>Pseudomonadota</taxon>
        <taxon>Magnetococcia</taxon>
        <taxon>Magnetococcales</taxon>
        <taxon>Magnetococcaceae</taxon>
        <taxon>Magnetococcus</taxon>
    </lineage>
</organism>
<evidence type="ECO:0000256" key="4">
    <source>
        <dbReference type="ARBA" id="ARBA00034247"/>
    </source>
</evidence>